<dbReference type="EMBL" id="LT604072">
    <property type="protein sequence ID" value="SCB06689.1"/>
    <property type="molecule type" value="Genomic_DNA"/>
</dbReference>
<name>A0A1C3TTX3_XANCT</name>
<dbReference type="Proteomes" id="UP000093071">
    <property type="component" value="Chromosome I"/>
</dbReference>
<dbReference type="AlphaFoldDB" id="A0A1C3TTX3"/>
<evidence type="ECO:0000256" key="1">
    <source>
        <dbReference type="SAM" id="MobiDB-lite"/>
    </source>
</evidence>
<gene>
    <name evidence="2" type="ORF">BN444_01607</name>
</gene>
<accession>A0A1C3TTX3</accession>
<feature type="region of interest" description="Disordered" evidence="1">
    <location>
        <begin position="1"/>
        <end position="21"/>
    </location>
</feature>
<proteinExistence type="predicted"/>
<reference evidence="3" key="1">
    <citation type="submission" date="2016-07" db="EMBL/GenBank/DDBJ databases">
        <authorList>
            <person name="Jaenicke Sebastian"/>
        </authorList>
    </citation>
    <scope>NUCLEOTIDE SEQUENCE [LARGE SCALE GENOMIC DNA]</scope>
</reference>
<evidence type="ECO:0000313" key="3">
    <source>
        <dbReference type="Proteomes" id="UP000093071"/>
    </source>
</evidence>
<dbReference type="PATRIC" id="fig|1261556.5.peg.4201"/>
<evidence type="ECO:0000313" key="2">
    <source>
        <dbReference type="EMBL" id="SCB06689.1"/>
    </source>
</evidence>
<protein>
    <submittedName>
        <fullName evidence="2">Uncharacterized protein</fullName>
    </submittedName>
</protein>
<organism evidence="2 3">
    <name type="scientific">Xanthomonas translucens pv. translucens DSM 18974</name>
    <dbReference type="NCBI Taxonomy" id="1261556"/>
    <lineage>
        <taxon>Bacteria</taxon>
        <taxon>Pseudomonadati</taxon>
        <taxon>Pseudomonadota</taxon>
        <taxon>Gammaproteobacteria</taxon>
        <taxon>Lysobacterales</taxon>
        <taxon>Lysobacteraceae</taxon>
        <taxon>Xanthomonas</taxon>
        <taxon>Xanthomonas translucens group</taxon>
    </lineage>
</organism>
<sequence length="96" mass="10280">MDRRPWQNLPDPASVKRQRLARPGVDTVRRVQCADGRAGAPSIGQVRMAADQVHIALPQQAPGYPASSVVGAVGFGELAGHFAGGEELARKCSFWE</sequence>